<name>A0ABS6UU49_9PSEU</name>
<reference evidence="2 3" key="1">
    <citation type="submission" date="2020-11" db="EMBL/GenBank/DDBJ databases">
        <title>Pseudonocardia abyssalis sp. nov. and Pseudonocardia oceani sp. nov., description and phylogenomic analysis of two novel actinomycetes isolated from the deep Southern Ocean.</title>
        <authorList>
            <person name="Parra J."/>
        </authorList>
    </citation>
    <scope>NUCLEOTIDE SEQUENCE [LARGE SCALE GENOMIC DNA]</scope>
    <source>
        <strain evidence="2 3">KRD-168</strain>
    </source>
</reference>
<gene>
    <name evidence="2" type="ORF">I4I81_16125</name>
</gene>
<evidence type="ECO:0000313" key="2">
    <source>
        <dbReference type="EMBL" id="MBW0135772.1"/>
    </source>
</evidence>
<dbReference type="Pfam" id="PF01636">
    <property type="entry name" value="APH"/>
    <property type="match status" value="1"/>
</dbReference>
<dbReference type="EMBL" id="JADQDK010000001">
    <property type="protein sequence ID" value="MBW0135772.1"/>
    <property type="molecule type" value="Genomic_DNA"/>
</dbReference>
<protein>
    <submittedName>
        <fullName evidence="2">Phosphotransferase</fullName>
    </submittedName>
</protein>
<keyword evidence="3" id="KW-1185">Reference proteome</keyword>
<evidence type="ECO:0000259" key="1">
    <source>
        <dbReference type="Pfam" id="PF01636"/>
    </source>
</evidence>
<evidence type="ECO:0000313" key="3">
    <source>
        <dbReference type="Proteomes" id="UP000694287"/>
    </source>
</evidence>
<accession>A0ABS6UU49</accession>
<proteinExistence type="predicted"/>
<comment type="caution">
    <text evidence="2">The sequence shown here is derived from an EMBL/GenBank/DDBJ whole genome shotgun (WGS) entry which is preliminary data.</text>
</comment>
<dbReference type="RefSeq" id="WP_218602482.1">
    <property type="nucleotide sequence ID" value="NZ_JADQDJ010000066.1"/>
</dbReference>
<organism evidence="2 3">
    <name type="scientific">Pseudonocardia abyssalis</name>
    <dbReference type="NCBI Taxonomy" id="2792008"/>
    <lineage>
        <taxon>Bacteria</taxon>
        <taxon>Bacillati</taxon>
        <taxon>Actinomycetota</taxon>
        <taxon>Actinomycetes</taxon>
        <taxon>Pseudonocardiales</taxon>
        <taxon>Pseudonocardiaceae</taxon>
        <taxon>Pseudonocardia</taxon>
    </lineage>
</organism>
<sequence length="296" mass="30505">MTAPPDAAWLPAAARALGGAPVVLDRTPLSGGYVAASVERLDLDVAGRTVPVVLKTASPVEVAAMRAVNVVGADAAVLAAGDGWLLVPFVDGAPPADGEPAPDGVWASLARIHAHWWRKRPRGVPVVDAAYWRSLCDRTLVAVRGAAARTGDPAFGEVADALASWRDDPRMAAALAVLPRTLVHGDAHRGNVLGATLIDWGNARVAPAAVDVLTLSGVPGAVAPAAYTAGFDAPPEFADVERAWADVHVHVHYLGFAADHLGAARVTEMAGIAARGLDALGPALTPHRTRSAPDRP</sequence>
<dbReference type="Proteomes" id="UP000694287">
    <property type="component" value="Unassembled WGS sequence"/>
</dbReference>
<dbReference type="InterPro" id="IPR002575">
    <property type="entry name" value="Aminoglycoside_PTrfase"/>
</dbReference>
<feature type="domain" description="Aminoglycoside phosphotransferase" evidence="1">
    <location>
        <begin position="62"/>
        <end position="216"/>
    </location>
</feature>